<dbReference type="EMBL" id="VHQG01000002">
    <property type="protein sequence ID" value="TPW76426.1"/>
    <property type="molecule type" value="Genomic_DNA"/>
</dbReference>
<keyword evidence="1" id="KW-0456">Lyase</keyword>
<dbReference type="RefSeq" id="WP_141163782.1">
    <property type="nucleotide sequence ID" value="NZ_VHQG01000002.1"/>
</dbReference>
<protein>
    <submittedName>
        <fullName evidence="1">Isocitrate lyase/phosphoenolpyruvate mutase family protein</fullName>
    </submittedName>
</protein>
<dbReference type="SUPFAM" id="SSF51621">
    <property type="entry name" value="Phosphoenolpyruvate/pyruvate domain"/>
    <property type="match status" value="1"/>
</dbReference>
<dbReference type="InterPro" id="IPR015813">
    <property type="entry name" value="Pyrv/PenolPyrv_kinase-like_dom"/>
</dbReference>
<accession>A0A506Y1L8</accession>
<dbReference type="AlphaFoldDB" id="A0A506Y1L8"/>
<dbReference type="Pfam" id="PF13714">
    <property type="entry name" value="PEP_mutase"/>
    <property type="match status" value="1"/>
</dbReference>
<reference evidence="1 2" key="1">
    <citation type="submission" date="2019-06" db="EMBL/GenBank/DDBJ databases">
        <authorList>
            <person name="Li F."/>
        </authorList>
    </citation>
    <scope>NUCLEOTIDE SEQUENCE [LARGE SCALE GENOMIC DNA]</scope>
    <source>
        <strain evidence="1 2">10F1D-1</strain>
    </source>
</reference>
<gene>
    <name evidence="1" type="ORF">FJ657_11695</name>
</gene>
<evidence type="ECO:0000313" key="1">
    <source>
        <dbReference type="EMBL" id="TPW76426.1"/>
    </source>
</evidence>
<dbReference type="Proteomes" id="UP000316252">
    <property type="component" value="Unassembled WGS sequence"/>
</dbReference>
<dbReference type="CDD" id="cd00377">
    <property type="entry name" value="ICL_PEPM"/>
    <property type="match status" value="1"/>
</dbReference>
<evidence type="ECO:0000313" key="2">
    <source>
        <dbReference type="Proteomes" id="UP000316252"/>
    </source>
</evidence>
<dbReference type="Gene3D" id="3.20.20.60">
    <property type="entry name" value="Phosphoenolpyruvate-binding domains"/>
    <property type="match status" value="1"/>
</dbReference>
<dbReference type="PANTHER" id="PTHR42905">
    <property type="entry name" value="PHOSPHOENOLPYRUVATE CARBOXYLASE"/>
    <property type="match status" value="1"/>
</dbReference>
<dbReference type="InterPro" id="IPR039556">
    <property type="entry name" value="ICL/PEPM"/>
</dbReference>
<sequence length="266" mass="27211">MSDDATDSASPDVNSKAATLRGLYESDTILRVVNVWDAVSTKVVADVPGTTAIATAGHSIAASLGYDDGGMPLDVALKAIEPIVAATSLPVTADLDDGYSDPGETTRRAIGIGVVGANVEDRLKAFDESVARVRAIIAAAQAEGVDFQLNARTDAIARGGDRAKADSIADAIARGKAFLDEGATAVFVPGAVTRDDVEQLVAGLGRGKLSVIGLPGALPAAEYEELGVARISYGPLVQRVALRAVRDLAADLYGSGVIPTDTPALN</sequence>
<dbReference type="GO" id="GO:0016829">
    <property type="term" value="F:lyase activity"/>
    <property type="evidence" value="ECO:0007669"/>
    <property type="project" value="UniProtKB-KW"/>
</dbReference>
<name>A0A506Y1L8_9MICO</name>
<comment type="caution">
    <text evidence="1">The sequence shown here is derived from an EMBL/GenBank/DDBJ whole genome shotgun (WGS) entry which is preliminary data.</text>
</comment>
<organism evidence="1 2">
    <name type="scientific">Schumannella soli</name>
    <dbReference type="NCBI Taxonomy" id="2590779"/>
    <lineage>
        <taxon>Bacteria</taxon>
        <taxon>Bacillati</taxon>
        <taxon>Actinomycetota</taxon>
        <taxon>Actinomycetes</taxon>
        <taxon>Micrococcales</taxon>
        <taxon>Microbacteriaceae</taxon>
        <taxon>Schumannella</taxon>
    </lineage>
</organism>
<dbReference type="OrthoDB" id="9780430at2"/>
<keyword evidence="2" id="KW-1185">Reference proteome</keyword>
<dbReference type="InterPro" id="IPR040442">
    <property type="entry name" value="Pyrv_kinase-like_dom_sf"/>
</dbReference>
<proteinExistence type="predicted"/>
<keyword evidence="1" id="KW-0670">Pyruvate</keyword>
<dbReference type="PANTHER" id="PTHR42905:SF16">
    <property type="entry name" value="CARBOXYPHOSPHONOENOLPYRUVATE PHOSPHONOMUTASE-LIKE PROTEIN (AFU_ORTHOLOGUE AFUA_5G07230)"/>
    <property type="match status" value="1"/>
</dbReference>